<dbReference type="InterPro" id="IPR025375">
    <property type="entry name" value="DUF4365"/>
</dbReference>
<proteinExistence type="predicted"/>
<sequence>MDINQQKEQFSITYIRAIAAVAGYSLYRPEVDNDSVDLGIVSRGGTGKILSPRLELQLKCTARDILDENYIKYPLNLKNYNDLKINALVPRILVVVLVPEKITDWIKQTEDELCIRHCAYWVSLRGMPDTENTTNVTIEIPRSNQLTPLSLQTIIQRISFGDLP</sequence>
<dbReference type="Pfam" id="PF14280">
    <property type="entry name" value="DUF4365"/>
    <property type="match status" value="1"/>
</dbReference>
<reference evidence="2 3" key="1">
    <citation type="submission" date="2019-10" db="EMBL/GenBank/DDBJ databases">
        <title>Genomic and transcriptomic insights into the perfect genentic adaptation of a filamentous nitrogen-fixing cyanobacterium to rice fields.</title>
        <authorList>
            <person name="Chen Z."/>
        </authorList>
    </citation>
    <scope>NUCLEOTIDE SEQUENCE [LARGE SCALE GENOMIC DNA]</scope>
    <source>
        <strain evidence="2">CCNUC1</strain>
    </source>
</reference>
<feature type="domain" description="DUF4365" evidence="1">
    <location>
        <begin position="8"/>
        <end position="157"/>
    </location>
</feature>
<dbReference type="AlphaFoldDB" id="A0A5P8WJR2"/>
<organism evidence="2 3">
    <name type="scientific">Nostoc sphaeroides CCNUC1</name>
    <dbReference type="NCBI Taxonomy" id="2653204"/>
    <lineage>
        <taxon>Bacteria</taxon>
        <taxon>Bacillati</taxon>
        <taxon>Cyanobacteriota</taxon>
        <taxon>Cyanophyceae</taxon>
        <taxon>Nostocales</taxon>
        <taxon>Nostocaceae</taxon>
        <taxon>Nostoc</taxon>
    </lineage>
</organism>
<name>A0A5P8WJR2_9NOSO</name>
<evidence type="ECO:0000259" key="1">
    <source>
        <dbReference type="Pfam" id="PF14280"/>
    </source>
</evidence>
<dbReference type="EMBL" id="CP045231">
    <property type="protein sequence ID" value="QFS52810.1"/>
    <property type="molecule type" value="Genomic_DNA"/>
</dbReference>
<evidence type="ECO:0000313" key="3">
    <source>
        <dbReference type="Proteomes" id="UP000326678"/>
    </source>
</evidence>
<dbReference type="RefSeq" id="WP_152592926.1">
    <property type="nucleotide sequence ID" value="NZ_CP045231.1"/>
</dbReference>
<keyword evidence="3" id="KW-1185">Reference proteome</keyword>
<evidence type="ECO:0000313" key="2">
    <source>
        <dbReference type="EMBL" id="QFS52810.1"/>
    </source>
</evidence>
<protein>
    <recommendedName>
        <fullName evidence="1">DUF4365 domain-containing protein</fullName>
    </recommendedName>
</protein>
<accession>A0A5P8WJR2</accession>
<dbReference type="KEGG" id="nsh:GXM_10074"/>
<dbReference type="Proteomes" id="UP000326678">
    <property type="component" value="Chromosome pGXM04"/>
</dbReference>
<gene>
    <name evidence="2" type="ORF">GXM_10074</name>
</gene>